<dbReference type="GO" id="GO:0016126">
    <property type="term" value="P:sterol biosynthetic process"/>
    <property type="evidence" value="ECO:0007669"/>
    <property type="project" value="TreeGrafter"/>
</dbReference>
<evidence type="ECO:0000256" key="1">
    <source>
        <dbReference type="ARBA" id="ARBA00022679"/>
    </source>
</evidence>
<dbReference type="KEGG" id="pcm:AY601_1678"/>
<evidence type="ECO:0000313" key="4">
    <source>
        <dbReference type="Proteomes" id="UP000071561"/>
    </source>
</evidence>
<dbReference type="OrthoDB" id="9770553at2"/>
<dbReference type="GO" id="GO:0003838">
    <property type="term" value="F:sterol 24-C-methyltransferase activity"/>
    <property type="evidence" value="ECO:0007669"/>
    <property type="project" value="TreeGrafter"/>
</dbReference>
<dbReference type="AlphaFoldDB" id="A0A127VB73"/>
<keyword evidence="4" id="KW-1185">Reference proteome</keyword>
<dbReference type="InterPro" id="IPR050447">
    <property type="entry name" value="Erg6_SMT_methyltransf"/>
</dbReference>
<dbReference type="PANTHER" id="PTHR44068:SF1">
    <property type="entry name" value="HYPOTHETICAL LOC100005854"/>
    <property type="match status" value="1"/>
</dbReference>
<evidence type="ECO:0000313" key="3">
    <source>
        <dbReference type="EMBL" id="AMP98593.1"/>
    </source>
</evidence>
<dbReference type="InterPro" id="IPR013216">
    <property type="entry name" value="Methyltransf_11"/>
</dbReference>
<dbReference type="Gene3D" id="3.40.50.150">
    <property type="entry name" value="Vaccinia Virus protein VP39"/>
    <property type="match status" value="1"/>
</dbReference>
<dbReference type="Pfam" id="PF08241">
    <property type="entry name" value="Methyltransf_11"/>
    <property type="match status" value="1"/>
</dbReference>
<feature type="domain" description="Methyltransferase type 11" evidence="2">
    <location>
        <begin position="56"/>
        <end position="155"/>
    </location>
</feature>
<protein>
    <submittedName>
        <fullName evidence="3">Methyltransferase type 11</fullName>
    </submittedName>
</protein>
<dbReference type="RefSeq" id="WP_068399097.1">
    <property type="nucleotide sequence ID" value="NZ_CP014504.1"/>
</dbReference>
<gene>
    <name evidence="3" type="ORF">AY601_1678</name>
</gene>
<dbReference type="PATRIC" id="fig|188932.3.peg.1745"/>
<dbReference type="CDD" id="cd02440">
    <property type="entry name" value="AdoMet_MTases"/>
    <property type="match status" value="1"/>
</dbReference>
<dbReference type="EMBL" id="CP014504">
    <property type="protein sequence ID" value="AMP98593.1"/>
    <property type="molecule type" value="Genomic_DNA"/>
</dbReference>
<dbReference type="GO" id="GO:0032259">
    <property type="term" value="P:methylation"/>
    <property type="evidence" value="ECO:0007669"/>
    <property type="project" value="UniProtKB-KW"/>
</dbReference>
<reference evidence="3 4" key="1">
    <citation type="submission" date="2016-03" db="EMBL/GenBank/DDBJ databases">
        <title>Complete genome sequence of Pedobacter cryoconitis PAMC 27485.</title>
        <authorList>
            <person name="Lee J."/>
            <person name="Kim O.-S."/>
        </authorList>
    </citation>
    <scope>NUCLEOTIDE SEQUENCE [LARGE SCALE GENOMIC DNA]</scope>
    <source>
        <strain evidence="3 4">PAMC 27485</strain>
    </source>
</reference>
<proteinExistence type="predicted"/>
<organism evidence="3 4">
    <name type="scientific">Pedobacter cryoconitis</name>
    <dbReference type="NCBI Taxonomy" id="188932"/>
    <lineage>
        <taxon>Bacteria</taxon>
        <taxon>Pseudomonadati</taxon>
        <taxon>Bacteroidota</taxon>
        <taxon>Sphingobacteriia</taxon>
        <taxon>Sphingobacteriales</taxon>
        <taxon>Sphingobacteriaceae</taxon>
        <taxon>Pedobacter</taxon>
    </lineage>
</organism>
<name>A0A127VB73_9SPHI</name>
<sequence>MSDHSNKPDFKEIAGQLGCPSGDKGIKTAEAMAVNNGNMIGLTIAGLSPKSNDVILEIGPGNGSHVISLLANTKHLLYYGVDISALMISEAIKLNTTAVACGRADFSLSDGMQLNFADGFFTKIFTVNTLYFWKDPKAYATEIRRVLKPGGIFILTFAPREFMEKLPFTQYGFHLYSREEAEELLIGSGFEILEVHLHKEMVRSNSAGMEVEREIILINAVK</sequence>
<dbReference type="Proteomes" id="UP000071561">
    <property type="component" value="Chromosome"/>
</dbReference>
<keyword evidence="3" id="KW-0489">Methyltransferase</keyword>
<accession>A0A127VB73</accession>
<dbReference type="PANTHER" id="PTHR44068">
    <property type="entry name" value="ZGC:194242"/>
    <property type="match status" value="1"/>
</dbReference>
<dbReference type="SUPFAM" id="SSF53335">
    <property type="entry name" value="S-adenosyl-L-methionine-dependent methyltransferases"/>
    <property type="match status" value="1"/>
</dbReference>
<evidence type="ECO:0000259" key="2">
    <source>
        <dbReference type="Pfam" id="PF08241"/>
    </source>
</evidence>
<dbReference type="InterPro" id="IPR029063">
    <property type="entry name" value="SAM-dependent_MTases_sf"/>
</dbReference>
<keyword evidence="1 3" id="KW-0808">Transferase</keyword>